<dbReference type="InterPro" id="IPR046551">
    <property type="entry name" value="DUF6705"/>
</dbReference>
<protein>
    <recommendedName>
        <fullName evidence="2">DUF6705 domain-containing protein</fullName>
    </recommendedName>
</protein>
<feature type="chain" id="PRO_5045323009" description="DUF6705 domain-containing protein" evidence="1">
    <location>
        <begin position="19"/>
        <end position="150"/>
    </location>
</feature>
<keyword evidence="4" id="KW-1185">Reference proteome</keyword>
<proteinExistence type="predicted"/>
<evidence type="ECO:0000313" key="4">
    <source>
        <dbReference type="Proteomes" id="UP000759529"/>
    </source>
</evidence>
<name>A0ABS2CSY4_9FLAO</name>
<dbReference type="RefSeq" id="WP_204158669.1">
    <property type="nucleotide sequence ID" value="NZ_JACSOD020000371.1"/>
</dbReference>
<organism evidence="3 4">
    <name type="scientific">Flavobacterium macrobrachii</name>
    <dbReference type="NCBI Taxonomy" id="591204"/>
    <lineage>
        <taxon>Bacteria</taxon>
        <taxon>Pseudomonadati</taxon>
        <taxon>Bacteroidota</taxon>
        <taxon>Flavobacteriia</taxon>
        <taxon>Flavobacteriales</taxon>
        <taxon>Flavobacteriaceae</taxon>
        <taxon>Flavobacterium</taxon>
    </lineage>
</organism>
<comment type="caution">
    <text evidence="3">The sequence shown here is derived from an EMBL/GenBank/DDBJ whole genome shotgun (WGS) entry which is preliminary data.</text>
</comment>
<accession>A0ABS2CSY4</accession>
<evidence type="ECO:0000259" key="2">
    <source>
        <dbReference type="Pfam" id="PF20448"/>
    </source>
</evidence>
<evidence type="ECO:0000256" key="1">
    <source>
        <dbReference type="SAM" id="SignalP"/>
    </source>
</evidence>
<keyword evidence="1" id="KW-0732">Signal</keyword>
<dbReference type="EMBL" id="JACSOD020000371">
    <property type="protein sequence ID" value="MBM6498043.1"/>
    <property type="molecule type" value="Genomic_DNA"/>
</dbReference>
<reference evidence="3 4" key="1">
    <citation type="submission" date="2021-02" db="EMBL/GenBank/DDBJ databases">
        <authorList>
            <person name="Jung H.S."/>
            <person name="Chun B.H."/>
            <person name="Jeon C.O."/>
        </authorList>
    </citation>
    <scope>NUCLEOTIDE SEQUENCE [LARGE SCALE GENOMIC DNA]</scope>
    <source>
        <strain evidence="3 4">LMG 25203</strain>
    </source>
</reference>
<evidence type="ECO:0000313" key="3">
    <source>
        <dbReference type="EMBL" id="MBM6498043.1"/>
    </source>
</evidence>
<sequence length="150" mass="17532">MKKIVLLLLICASFNAQSPILDLYNDKDEMNTPVNAYYKDIPNFFNQFVGTWIYVNGLEKLEIRFRKREMMLSRPGEYQYYEDVLVGEYKYINPDGVEKVNSLLNLNVNHLSYFDYNLYSGSQMSNNSVAPFCPECPPGTKRLYIPVVHY</sequence>
<dbReference type="Proteomes" id="UP000759529">
    <property type="component" value="Unassembled WGS sequence"/>
</dbReference>
<feature type="signal peptide" evidence="1">
    <location>
        <begin position="1"/>
        <end position="18"/>
    </location>
</feature>
<dbReference type="Pfam" id="PF20448">
    <property type="entry name" value="DUF6705"/>
    <property type="match status" value="1"/>
</dbReference>
<feature type="domain" description="DUF6705" evidence="2">
    <location>
        <begin position="1"/>
        <end position="145"/>
    </location>
</feature>
<gene>
    <name evidence="3" type="ORF">H9X54_001845</name>
</gene>